<dbReference type="InterPro" id="IPR002931">
    <property type="entry name" value="Transglutaminase-like"/>
</dbReference>
<keyword evidence="1" id="KW-1133">Transmembrane helix</keyword>
<dbReference type="SUPFAM" id="SSF54001">
    <property type="entry name" value="Cysteine proteinases"/>
    <property type="match status" value="1"/>
</dbReference>
<name>A0A1F7YR49_9BACT</name>
<comment type="caution">
    <text evidence="4">The sequence shown here is derived from an EMBL/GenBank/DDBJ whole genome shotgun (WGS) entry which is preliminary data.</text>
</comment>
<protein>
    <recommendedName>
        <fullName evidence="3">Transglutaminase-like domain-containing protein</fullName>
    </recommendedName>
</protein>
<sequence>MRRLLVCSLVLIGFLEFSNVTKAQEAEDPFFLRGGATYEVVDNSTVHVLYDISLTNAGTDDYASSFTLKLDGVNPKNVASFSGRVEHETFVIPDELGGVSLKIVFSDAVVGEGETRRFTIEFDDTHLINRTGEVWEVSVPQFKDTNRYLTFTTKFIIPKVYGIPAYITPEPNQTFETENAREYAFEKDTLKATGAVIAFGEFQVYSFEISYRLENPVVTQSTVELALPPDTSLQRVFIEALDPKPVKMKADEDGNWIATYALSGRERMDIKVIGKAQVFLIPLARARPDKDYLIKMTQPNEYWEVDNPAIESIVSAFTDAEEIYNYVIELLNYDVERAKPNVIRKGAVKSLESPESAICMEFTDLFITLARAAGIPAREVNGYAYTDNPDLQPLSLVSDVLHAWPQYWSEERGAWIDVDPTWGHTTGGVDYFNQLDMRHVAFVIHGVSSTKPFPPGSYKLGPNPQKDVFISISKLPESRETVPEVTMQLHSTLPFRPIFAEVHIINPGPQALSADTLYVSYDDVPSTEVPLPPILPFEERNIRHQLPRGLFAQNTPENVSIFYKGQRIDQSTGKATAITRDITTILFLIFLFIGGVYLHVRHGDIFTKVRFSNKS</sequence>
<keyword evidence="1" id="KW-0472">Membrane</keyword>
<dbReference type="InterPro" id="IPR038765">
    <property type="entry name" value="Papain-like_cys_pep_sf"/>
</dbReference>
<dbReference type="PANTHER" id="PTHR33490">
    <property type="entry name" value="BLR5614 PROTEIN-RELATED"/>
    <property type="match status" value="1"/>
</dbReference>
<keyword evidence="1" id="KW-0812">Transmembrane</keyword>
<dbReference type="PANTHER" id="PTHR33490:SF6">
    <property type="entry name" value="SLL1049 PROTEIN"/>
    <property type="match status" value="1"/>
</dbReference>
<keyword evidence="2" id="KW-0732">Signal</keyword>
<dbReference type="Pfam" id="PF01841">
    <property type="entry name" value="Transglut_core"/>
    <property type="match status" value="1"/>
</dbReference>
<accession>A0A1F7YR49</accession>
<reference evidence="4 5" key="1">
    <citation type="journal article" date="2016" name="Nat. Commun.">
        <title>Thousands of microbial genomes shed light on interconnected biogeochemical processes in an aquifer system.</title>
        <authorList>
            <person name="Anantharaman K."/>
            <person name="Brown C.T."/>
            <person name="Hug L.A."/>
            <person name="Sharon I."/>
            <person name="Castelle C.J."/>
            <person name="Probst A.J."/>
            <person name="Thomas B.C."/>
            <person name="Singh A."/>
            <person name="Wilkins M.J."/>
            <person name="Karaoz U."/>
            <person name="Brodie E.L."/>
            <person name="Williams K.H."/>
            <person name="Hubbard S.S."/>
            <person name="Banfield J.F."/>
        </authorList>
    </citation>
    <scope>NUCLEOTIDE SEQUENCE [LARGE SCALE GENOMIC DNA]</scope>
</reference>
<feature type="transmembrane region" description="Helical" evidence="1">
    <location>
        <begin position="582"/>
        <end position="600"/>
    </location>
</feature>
<dbReference type="STRING" id="1802500.A2801_00225"/>
<organism evidence="4 5">
    <name type="scientific">Candidatus Woesebacteria bacterium RIFCSPHIGHO2_01_FULL_41_10</name>
    <dbReference type="NCBI Taxonomy" id="1802500"/>
    <lineage>
        <taxon>Bacteria</taxon>
        <taxon>Candidatus Woeseibacteriota</taxon>
    </lineage>
</organism>
<gene>
    <name evidence="4" type="ORF">A2801_00225</name>
</gene>
<feature type="signal peptide" evidence="2">
    <location>
        <begin position="1"/>
        <end position="23"/>
    </location>
</feature>
<dbReference type="Gene3D" id="3.10.620.30">
    <property type="match status" value="1"/>
</dbReference>
<proteinExistence type="predicted"/>
<evidence type="ECO:0000313" key="4">
    <source>
        <dbReference type="EMBL" id="OGM29814.1"/>
    </source>
</evidence>
<dbReference type="Proteomes" id="UP000177263">
    <property type="component" value="Unassembled WGS sequence"/>
</dbReference>
<dbReference type="AlphaFoldDB" id="A0A1F7YR49"/>
<evidence type="ECO:0000256" key="2">
    <source>
        <dbReference type="SAM" id="SignalP"/>
    </source>
</evidence>
<dbReference type="EMBL" id="MGGM01000009">
    <property type="protein sequence ID" value="OGM29814.1"/>
    <property type="molecule type" value="Genomic_DNA"/>
</dbReference>
<feature type="domain" description="Transglutaminase-like" evidence="3">
    <location>
        <begin position="351"/>
        <end position="422"/>
    </location>
</feature>
<evidence type="ECO:0000259" key="3">
    <source>
        <dbReference type="SMART" id="SM00460"/>
    </source>
</evidence>
<evidence type="ECO:0000256" key="1">
    <source>
        <dbReference type="SAM" id="Phobius"/>
    </source>
</evidence>
<feature type="chain" id="PRO_5009533831" description="Transglutaminase-like domain-containing protein" evidence="2">
    <location>
        <begin position="24"/>
        <end position="615"/>
    </location>
</feature>
<dbReference type="SMART" id="SM00460">
    <property type="entry name" value="TGc"/>
    <property type="match status" value="1"/>
</dbReference>
<evidence type="ECO:0000313" key="5">
    <source>
        <dbReference type="Proteomes" id="UP000177263"/>
    </source>
</evidence>